<dbReference type="AlphaFoldDB" id="A0A067MV38"/>
<evidence type="ECO:0000313" key="2">
    <source>
        <dbReference type="Proteomes" id="UP000027195"/>
    </source>
</evidence>
<proteinExistence type="predicted"/>
<dbReference type="InParanoid" id="A0A067MV38"/>
<protein>
    <recommendedName>
        <fullName evidence="3">F-box domain-containing protein</fullName>
    </recommendedName>
</protein>
<dbReference type="Proteomes" id="UP000027195">
    <property type="component" value="Unassembled WGS sequence"/>
</dbReference>
<accession>A0A067MV38</accession>
<organism evidence="1 2">
    <name type="scientific">Botryobasidium botryosum (strain FD-172 SS1)</name>
    <dbReference type="NCBI Taxonomy" id="930990"/>
    <lineage>
        <taxon>Eukaryota</taxon>
        <taxon>Fungi</taxon>
        <taxon>Dikarya</taxon>
        <taxon>Basidiomycota</taxon>
        <taxon>Agaricomycotina</taxon>
        <taxon>Agaricomycetes</taxon>
        <taxon>Cantharellales</taxon>
        <taxon>Botryobasidiaceae</taxon>
        <taxon>Botryobasidium</taxon>
    </lineage>
</organism>
<sequence length="256" mass="28166">MLQAQAVAILEANPRDSQLAEHLIPTLPLEIYTHILESTDPDTLASVARANSTSQIVAESFLYRGATLLGVDDAVSCCRSLLLARREHRLSALQRFQIFAVYNPLRHPDLAPSIKSIMHAAPKLIDLKIELRGSTSISAETSVQLEQLYSNNGFDHSKFEFLVNVPLLETPTIVESLKSSVVDSLIVPALESIELTQAAVQLLVPHWPVRKVKVLGDIEEEMVDNLLDTLMMSTVHLEHLSLSALCKSSDLLVAMA</sequence>
<evidence type="ECO:0000313" key="1">
    <source>
        <dbReference type="EMBL" id="KDQ18570.1"/>
    </source>
</evidence>
<dbReference type="HOGENOM" id="CLU_060129_0_0_1"/>
<evidence type="ECO:0008006" key="3">
    <source>
        <dbReference type="Google" id="ProtNLM"/>
    </source>
</evidence>
<dbReference type="EMBL" id="KL198021">
    <property type="protein sequence ID" value="KDQ18570.1"/>
    <property type="molecule type" value="Genomic_DNA"/>
</dbReference>
<name>A0A067MV38_BOTB1</name>
<reference evidence="2" key="1">
    <citation type="journal article" date="2014" name="Proc. Natl. Acad. Sci. U.S.A.">
        <title>Extensive sampling of basidiomycete genomes demonstrates inadequacy of the white-rot/brown-rot paradigm for wood decay fungi.</title>
        <authorList>
            <person name="Riley R."/>
            <person name="Salamov A.A."/>
            <person name="Brown D.W."/>
            <person name="Nagy L.G."/>
            <person name="Floudas D."/>
            <person name="Held B.W."/>
            <person name="Levasseur A."/>
            <person name="Lombard V."/>
            <person name="Morin E."/>
            <person name="Otillar R."/>
            <person name="Lindquist E.A."/>
            <person name="Sun H."/>
            <person name="LaButti K.M."/>
            <person name="Schmutz J."/>
            <person name="Jabbour D."/>
            <person name="Luo H."/>
            <person name="Baker S.E."/>
            <person name="Pisabarro A.G."/>
            <person name="Walton J.D."/>
            <person name="Blanchette R.A."/>
            <person name="Henrissat B."/>
            <person name="Martin F."/>
            <person name="Cullen D."/>
            <person name="Hibbett D.S."/>
            <person name="Grigoriev I.V."/>
        </authorList>
    </citation>
    <scope>NUCLEOTIDE SEQUENCE [LARGE SCALE GENOMIC DNA]</scope>
    <source>
        <strain evidence="2">FD-172 SS1</strain>
    </source>
</reference>
<keyword evidence="2" id="KW-1185">Reference proteome</keyword>
<gene>
    <name evidence="1" type="ORF">BOTBODRAFT_63489</name>
</gene>